<accession>A0AAE9QWZ1</accession>
<name>A0AAE9QWZ1_STREQ</name>
<feature type="domain" description="YopX protein" evidence="1">
    <location>
        <begin position="4"/>
        <end position="121"/>
    </location>
</feature>
<comment type="caution">
    <text evidence="2">The sequence shown here is derived from an EMBL/GenBank/DDBJ whole genome shotgun (WGS) entry which is preliminary data.</text>
</comment>
<proteinExistence type="predicted"/>
<dbReference type="SUPFAM" id="SSF159006">
    <property type="entry name" value="YopX-like"/>
    <property type="match status" value="1"/>
</dbReference>
<dbReference type="Proteomes" id="UP000339049">
    <property type="component" value="Unassembled WGS sequence"/>
</dbReference>
<evidence type="ECO:0000313" key="3">
    <source>
        <dbReference type="Proteomes" id="UP000339049"/>
    </source>
</evidence>
<dbReference type="InterPro" id="IPR023385">
    <property type="entry name" value="YopX-like_C"/>
</dbReference>
<protein>
    <submittedName>
        <fullName evidence="2">YopX protein</fullName>
    </submittedName>
</protein>
<evidence type="ECO:0000259" key="1">
    <source>
        <dbReference type="Pfam" id="PF09643"/>
    </source>
</evidence>
<dbReference type="Gene3D" id="2.30.30.290">
    <property type="entry name" value="YopX-like domains"/>
    <property type="match status" value="1"/>
</dbReference>
<dbReference type="NCBIfam" id="TIGR01671">
    <property type="entry name" value="phage_TIGR01671"/>
    <property type="match status" value="1"/>
</dbReference>
<dbReference type="RefSeq" id="WP_048327246.1">
    <property type="nucleotide sequence ID" value="NZ_BLBP01000001.1"/>
</dbReference>
<sequence>MIPKFRAWDKSNKKMCDVKALSEFNGGEVTIKRDGENASYVVPIERVILMQSIGLKDKNGVEVFDGDIMFYEQDCYQYTLVKYDKDKLAFVLYDGCERLYHELWETGEVIGNIYENPELLESVEE</sequence>
<dbReference type="InterPro" id="IPR010024">
    <property type="entry name" value="CHP16711"/>
</dbReference>
<gene>
    <name evidence="2" type="ORF">NCTC11557_00179</name>
</gene>
<dbReference type="AlphaFoldDB" id="A0AAE9QWZ1"/>
<dbReference type="Pfam" id="PF09643">
    <property type="entry name" value="YopX"/>
    <property type="match status" value="1"/>
</dbReference>
<reference evidence="2 3" key="1">
    <citation type="submission" date="2019-05" db="EMBL/GenBank/DDBJ databases">
        <authorList>
            <consortium name="Pathogen Informatics"/>
        </authorList>
    </citation>
    <scope>NUCLEOTIDE SEQUENCE [LARGE SCALE GENOMIC DNA]</scope>
    <source>
        <strain evidence="2 3">NCTC11557</strain>
    </source>
</reference>
<dbReference type="EMBL" id="CABEIY010000005">
    <property type="protein sequence ID" value="VTT22799.1"/>
    <property type="molecule type" value="Genomic_DNA"/>
</dbReference>
<evidence type="ECO:0000313" key="2">
    <source>
        <dbReference type="EMBL" id="VTT22799.1"/>
    </source>
</evidence>
<organism evidence="2 3">
    <name type="scientific">Streptococcus dysgalactiae subsp. equisimilis</name>
    <name type="common">Streptococcus equisimilis</name>
    <dbReference type="NCBI Taxonomy" id="119602"/>
    <lineage>
        <taxon>Bacteria</taxon>
        <taxon>Bacillati</taxon>
        <taxon>Bacillota</taxon>
        <taxon>Bacilli</taxon>
        <taxon>Lactobacillales</taxon>
        <taxon>Streptococcaceae</taxon>
        <taxon>Streptococcus</taxon>
    </lineage>
</organism>
<dbReference type="InterPro" id="IPR019096">
    <property type="entry name" value="YopX_protein"/>
</dbReference>